<feature type="compositionally biased region" description="Basic residues" evidence="1">
    <location>
        <begin position="1"/>
        <end position="11"/>
    </location>
</feature>
<sequence length="453" mass="49765">MSSPTKQKHTPTKQDHHTQTQFTKTEQLVSFIYNFRPPPNSYLFSYLRYLPLVLALEEQTDTDSDASSSESSSLSQSRSSSPEPTPSPSPSSSRASTPSITTSSSDTSSQATIALPRSSPSREATPESVTMPKVKGTTNTAAPRSMASIPDASKAPPPTQTCPKCKRSWTKDQFFDKCGKPTKLCHTCREVSRVSHQRRRAREAQALAAREARRELDSSEEKAPVDEKKARTEQKPARKRPATVERSAGIARPGAAARSGAIERPAASERLPRPAPPTPMAARPAPFFESPSEDDSPDRILQQALLHDANQSMEAQPEPMTPSMTFREPAHNYRGIPSPSPATMNQNTSPLSVPFADVEDAHQRLLAQFSRPRSEHTTSGMREPTPQLPLLNKEIQTLAVTAKRALRTSTAESSGSTQIPDQTFENGENGVVEEDRSKARVSIVCRFFFRRFG</sequence>
<name>A0A3D8RKJ7_9EURO</name>
<feature type="region of interest" description="Disordered" evidence="1">
    <location>
        <begin position="405"/>
        <end position="435"/>
    </location>
</feature>
<evidence type="ECO:0000256" key="1">
    <source>
        <dbReference type="SAM" id="MobiDB-lite"/>
    </source>
</evidence>
<evidence type="ECO:0000313" key="3">
    <source>
        <dbReference type="Proteomes" id="UP000256690"/>
    </source>
</evidence>
<dbReference type="AlphaFoldDB" id="A0A3D8RKJ7"/>
<gene>
    <name evidence="2" type="ORF">DSM5745_07152</name>
</gene>
<feature type="compositionally biased region" description="Low complexity" evidence="1">
    <location>
        <begin position="65"/>
        <end position="82"/>
    </location>
</feature>
<dbReference type="RefSeq" id="XP_026602258.1">
    <property type="nucleotide sequence ID" value="XM_026749168.1"/>
</dbReference>
<keyword evidence="3" id="KW-1185">Reference proteome</keyword>
<protein>
    <submittedName>
        <fullName evidence="2">Uncharacterized protein</fullName>
    </submittedName>
</protein>
<feature type="region of interest" description="Disordered" evidence="1">
    <location>
        <begin position="59"/>
        <end position="166"/>
    </location>
</feature>
<feature type="compositionally biased region" description="Polar residues" evidence="1">
    <location>
        <begin position="341"/>
        <end position="351"/>
    </location>
</feature>
<reference evidence="2 3" key="1">
    <citation type="journal article" date="2018" name="IMA Fungus">
        <title>IMA Genome-F 9: Draft genome sequence of Annulohypoxylon stygium, Aspergillus mulundensis, Berkeleyomyces basicola (syn. Thielaviopsis basicola), Ceratocystis smalleyi, two Cercospora beticola strains, Coleophoma cylindrospora, Fusarium fracticaudum, Phialophora cf. hyalina, and Morchella septimelata.</title>
        <authorList>
            <person name="Wingfield B.D."/>
            <person name="Bills G.F."/>
            <person name="Dong Y."/>
            <person name="Huang W."/>
            <person name="Nel W.J."/>
            <person name="Swalarsk-Parry B.S."/>
            <person name="Vaghefi N."/>
            <person name="Wilken P.M."/>
            <person name="An Z."/>
            <person name="de Beer Z.W."/>
            <person name="De Vos L."/>
            <person name="Chen L."/>
            <person name="Duong T.A."/>
            <person name="Gao Y."/>
            <person name="Hammerbacher A."/>
            <person name="Kikkert J.R."/>
            <person name="Li Y."/>
            <person name="Li H."/>
            <person name="Li K."/>
            <person name="Li Q."/>
            <person name="Liu X."/>
            <person name="Ma X."/>
            <person name="Naidoo K."/>
            <person name="Pethybridge S.J."/>
            <person name="Sun J."/>
            <person name="Steenkamp E.T."/>
            <person name="van der Nest M.A."/>
            <person name="van Wyk S."/>
            <person name="Wingfield M.J."/>
            <person name="Xiong C."/>
            <person name="Yue Q."/>
            <person name="Zhang X."/>
        </authorList>
    </citation>
    <scope>NUCLEOTIDE SEQUENCE [LARGE SCALE GENOMIC DNA]</scope>
    <source>
        <strain evidence="2 3">DSM 5745</strain>
    </source>
</reference>
<evidence type="ECO:0000313" key="2">
    <source>
        <dbReference type="EMBL" id="RDW74490.1"/>
    </source>
</evidence>
<feature type="region of interest" description="Disordered" evidence="1">
    <location>
        <begin position="1"/>
        <end position="22"/>
    </location>
</feature>
<dbReference type="EMBL" id="PVWQ01000008">
    <property type="protein sequence ID" value="RDW74490.1"/>
    <property type="molecule type" value="Genomic_DNA"/>
</dbReference>
<organism evidence="2 3">
    <name type="scientific">Aspergillus mulundensis</name>
    <dbReference type="NCBI Taxonomy" id="1810919"/>
    <lineage>
        <taxon>Eukaryota</taxon>
        <taxon>Fungi</taxon>
        <taxon>Dikarya</taxon>
        <taxon>Ascomycota</taxon>
        <taxon>Pezizomycotina</taxon>
        <taxon>Eurotiomycetes</taxon>
        <taxon>Eurotiomycetidae</taxon>
        <taxon>Eurotiales</taxon>
        <taxon>Aspergillaceae</taxon>
        <taxon>Aspergillus</taxon>
        <taxon>Aspergillus subgen. Nidulantes</taxon>
    </lineage>
</organism>
<feature type="compositionally biased region" description="Low complexity" evidence="1">
    <location>
        <begin position="90"/>
        <end position="114"/>
    </location>
</feature>
<feature type="compositionally biased region" description="Basic and acidic residues" evidence="1">
    <location>
        <begin position="210"/>
        <end position="236"/>
    </location>
</feature>
<dbReference type="Proteomes" id="UP000256690">
    <property type="component" value="Unassembled WGS sequence"/>
</dbReference>
<accession>A0A3D8RKJ7</accession>
<feature type="region of interest" description="Disordered" evidence="1">
    <location>
        <begin position="190"/>
        <end position="389"/>
    </location>
</feature>
<feature type="compositionally biased region" description="Polar residues" evidence="1">
    <location>
        <begin position="407"/>
        <end position="426"/>
    </location>
</feature>
<dbReference type="GeneID" id="38117522"/>
<proteinExistence type="predicted"/>
<comment type="caution">
    <text evidence="2">The sequence shown here is derived from an EMBL/GenBank/DDBJ whole genome shotgun (WGS) entry which is preliminary data.</text>
</comment>